<dbReference type="Pfam" id="PF01882">
    <property type="entry name" value="DUF58"/>
    <property type="match status" value="1"/>
</dbReference>
<dbReference type="InterPro" id="IPR002881">
    <property type="entry name" value="DUF58"/>
</dbReference>
<dbReference type="Proteomes" id="UP000658278">
    <property type="component" value="Unassembled WGS sequence"/>
</dbReference>
<dbReference type="PANTHER" id="PTHR33608">
    <property type="entry name" value="BLL2464 PROTEIN"/>
    <property type="match status" value="1"/>
</dbReference>
<proteinExistence type="predicted"/>
<dbReference type="Gene3D" id="3.40.50.410">
    <property type="entry name" value="von Willebrand factor, type A domain"/>
    <property type="match status" value="1"/>
</dbReference>
<evidence type="ECO:0000313" key="2">
    <source>
        <dbReference type="EMBL" id="MBK1827024.1"/>
    </source>
</evidence>
<feature type="domain" description="DUF58" evidence="1">
    <location>
        <begin position="41"/>
        <end position="234"/>
    </location>
</feature>
<dbReference type="PANTHER" id="PTHR33608:SF6">
    <property type="entry name" value="BLL2464 PROTEIN"/>
    <property type="match status" value="1"/>
</dbReference>
<organism evidence="2 3">
    <name type="scientific">Haloferula rosea</name>
    <dbReference type="NCBI Taxonomy" id="490093"/>
    <lineage>
        <taxon>Bacteria</taxon>
        <taxon>Pseudomonadati</taxon>
        <taxon>Verrucomicrobiota</taxon>
        <taxon>Verrucomicrobiia</taxon>
        <taxon>Verrucomicrobiales</taxon>
        <taxon>Verrucomicrobiaceae</taxon>
        <taxon>Haloferula</taxon>
    </lineage>
</organism>
<sequence>MMDDIDQRLDRLEWRCRRPVEHFLAGAYRSVFKGKGIEFEDVRVYEPGDDVRSMDWKVTARTGVPHVKRFIEEREQCFHLLVDISASVISTAGGAKREMIAELASMIALSAVGNHDRVGLVLFSDRIEQIIRPAKGRLHARRIMEALLTVEAKGQGTNLGLALSTLGQLAGKPSVAFVISDFLADDYLDDLQVLAWQHDLVAVNVLDPHEIDPPRRGLVRIRDAEDGRERVVDFRAMHAGRAGAPRREILQEQLMARGVDLLETAVGEDAVSALLDFFHSRQRRVAEETGG</sequence>
<dbReference type="CDD" id="cd00198">
    <property type="entry name" value="vWFA"/>
    <property type="match status" value="1"/>
</dbReference>
<dbReference type="InterPro" id="IPR036465">
    <property type="entry name" value="vWFA_dom_sf"/>
</dbReference>
<dbReference type="SUPFAM" id="SSF53300">
    <property type="entry name" value="vWA-like"/>
    <property type="match status" value="1"/>
</dbReference>
<reference evidence="2" key="1">
    <citation type="submission" date="2021-01" db="EMBL/GenBank/DDBJ databases">
        <title>Modified the classification status of verrucomicrobia.</title>
        <authorList>
            <person name="Feng X."/>
        </authorList>
    </citation>
    <scope>NUCLEOTIDE SEQUENCE</scope>
    <source>
        <strain evidence="2">KCTC 22201</strain>
    </source>
</reference>
<name>A0A934R859_9BACT</name>
<dbReference type="AlphaFoldDB" id="A0A934R859"/>
<accession>A0A934R859</accession>
<gene>
    <name evidence="2" type="ORF">JIN81_08335</name>
</gene>
<dbReference type="EMBL" id="JAENII010000005">
    <property type="protein sequence ID" value="MBK1827024.1"/>
    <property type="molecule type" value="Genomic_DNA"/>
</dbReference>
<evidence type="ECO:0000313" key="3">
    <source>
        <dbReference type="Proteomes" id="UP000658278"/>
    </source>
</evidence>
<keyword evidence="3" id="KW-1185">Reference proteome</keyword>
<protein>
    <submittedName>
        <fullName evidence="2">DUF58 domain-containing protein</fullName>
    </submittedName>
</protein>
<evidence type="ECO:0000259" key="1">
    <source>
        <dbReference type="Pfam" id="PF01882"/>
    </source>
</evidence>
<comment type="caution">
    <text evidence="2">The sequence shown here is derived from an EMBL/GenBank/DDBJ whole genome shotgun (WGS) entry which is preliminary data.</text>
</comment>